<evidence type="ECO:0000313" key="3">
    <source>
        <dbReference type="Proteomes" id="UP000235786"/>
    </source>
</evidence>
<dbReference type="AlphaFoldDB" id="A0A2J6R1I3"/>
<gene>
    <name evidence="2" type="ORF">L207DRAFT_518743</name>
</gene>
<keyword evidence="3" id="KW-1185">Reference proteome</keyword>
<proteinExistence type="predicted"/>
<sequence>MLGGIDKRLRKKAYERKENERLTMEQNQAQQREIDDLKREIAEREGQEMAARLEREQQETFKRRELRRQQEAEAARQRELAIQRQQDENRRRIEEFKKQERQQKKQARLGASTSEAIRDLRHQIKERYQLDCLIWSMKGARAGDRPVGEGLMERADAILDEIEQRVDSWREEDWTTEEWKKAREIRERVKKGGKRRWKNDPPWSTVVEQDEWDMNI</sequence>
<accession>A0A2J6R1I3</accession>
<dbReference type="EMBL" id="KZ613959">
    <property type="protein sequence ID" value="PMD32371.1"/>
    <property type="molecule type" value="Genomic_DNA"/>
</dbReference>
<dbReference type="Proteomes" id="UP000235786">
    <property type="component" value="Unassembled WGS sequence"/>
</dbReference>
<organism evidence="2 3">
    <name type="scientific">Hyaloscypha variabilis (strain UAMH 11265 / GT02V1 / F)</name>
    <name type="common">Meliniomyces variabilis</name>
    <dbReference type="NCBI Taxonomy" id="1149755"/>
    <lineage>
        <taxon>Eukaryota</taxon>
        <taxon>Fungi</taxon>
        <taxon>Dikarya</taxon>
        <taxon>Ascomycota</taxon>
        <taxon>Pezizomycotina</taxon>
        <taxon>Leotiomycetes</taxon>
        <taxon>Helotiales</taxon>
        <taxon>Hyaloscyphaceae</taxon>
        <taxon>Hyaloscypha</taxon>
        <taxon>Hyaloscypha variabilis</taxon>
    </lineage>
</organism>
<dbReference type="OrthoDB" id="4127862at2759"/>
<reference evidence="2 3" key="1">
    <citation type="submission" date="2016-04" db="EMBL/GenBank/DDBJ databases">
        <title>A degradative enzymes factory behind the ericoid mycorrhizal symbiosis.</title>
        <authorList>
            <consortium name="DOE Joint Genome Institute"/>
            <person name="Martino E."/>
            <person name="Morin E."/>
            <person name="Grelet G."/>
            <person name="Kuo A."/>
            <person name="Kohler A."/>
            <person name="Daghino S."/>
            <person name="Barry K."/>
            <person name="Choi C."/>
            <person name="Cichocki N."/>
            <person name="Clum A."/>
            <person name="Copeland A."/>
            <person name="Hainaut M."/>
            <person name="Haridas S."/>
            <person name="Labutti K."/>
            <person name="Lindquist E."/>
            <person name="Lipzen A."/>
            <person name="Khouja H.-R."/>
            <person name="Murat C."/>
            <person name="Ohm R."/>
            <person name="Olson A."/>
            <person name="Spatafora J."/>
            <person name="Veneault-Fourrey C."/>
            <person name="Henrissat B."/>
            <person name="Grigoriev I."/>
            <person name="Martin F."/>
            <person name="Perotto S."/>
        </authorList>
    </citation>
    <scope>NUCLEOTIDE SEQUENCE [LARGE SCALE GENOMIC DNA]</scope>
    <source>
        <strain evidence="2 3">F</strain>
    </source>
</reference>
<feature type="region of interest" description="Disordered" evidence="1">
    <location>
        <begin position="46"/>
        <end position="90"/>
    </location>
</feature>
<evidence type="ECO:0000313" key="2">
    <source>
        <dbReference type="EMBL" id="PMD32371.1"/>
    </source>
</evidence>
<name>A0A2J6R1I3_HYAVF</name>
<evidence type="ECO:0000256" key="1">
    <source>
        <dbReference type="SAM" id="MobiDB-lite"/>
    </source>
</evidence>
<protein>
    <submittedName>
        <fullName evidence="2">Uncharacterized protein</fullName>
    </submittedName>
</protein>